<accession>A0A2S0US12</accession>
<evidence type="ECO:0000256" key="1">
    <source>
        <dbReference type="ARBA" id="ARBA00023172"/>
    </source>
</evidence>
<name>A0A2S0US12_9RHOB</name>
<dbReference type="RefSeq" id="WP_108437406.1">
    <property type="nucleotide sequence ID" value="NZ_CP028919.1"/>
</dbReference>
<dbReference type="Proteomes" id="UP000244496">
    <property type="component" value="Plasmid unnamed1"/>
</dbReference>
<dbReference type="OrthoDB" id="5513193at2"/>
<proteinExistence type="predicted"/>
<geneLocation type="plasmid" evidence="4">
    <name>unnamed1</name>
</geneLocation>
<keyword evidence="4" id="KW-0614">Plasmid</keyword>
<evidence type="ECO:0000313" key="4">
    <source>
        <dbReference type="EMBL" id="AWB50601.1"/>
    </source>
</evidence>
<dbReference type="Gene3D" id="1.10.443.10">
    <property type="entry name" value="Intergrase catalytic core"/>
    <property type="match status" value="1"/>
</dbReference>
<protein>
    <recommendedName>
        <fullName evidence="3">Tyr recombinase domain-containing protein</fullName>
    </recommendedName>
</protein>
<gene>
    <name evidence="4" type="ORF">HYN69_18545</name>
</gene>
<dbReference type="GO" id="GO:0006310">
    <property type="term" value="P:DNA recombination"/>
    <property type="evidence" value="ECO:0007669"/>
    <property type="project" value="UniProtKB-KW"/>
</dbReference>
<dbReference type="GO" id="GO:0015074">
    <property type="term" value="P:DNA integration"/>
    <property type="evidence" value="ECO:0007669"/>
    <property type="project" value="InterPro"/>
</dbReference>
<evidence type="ECO:0000313" key="5">
    <source>
        <dbReference type="Proteomes" id="UP000244496"/>
    </source>
</evidence>
<dbReference type="GO" id="GO:0003677">
    <property type="term" value="F:DNA binding"/>
    <property type="evidence" value="ECO:0007669"/>
    <property type="project" value="InterPro"/>
</dbReference>
<keyword evidence="1" id="KW-0233">DNA recombination</keyword>
<reference evidence="4 5" key="1">
    <citation type="submission" date="2018-04" db="EMBL/GenBank/DDBJ databases">
        <title>Genome sequencing of Gemmobacter.</title>
        <authorList>
            <person name="Yi H."/>
            <person name="Baek M.-G."/>
        </authorList>
    </citation>
    <scope>NUCLEOTIDE SEQUENCE [LARGE SCALE GENOMIC DNA]</scope>
    <source>
        <strain evidence="4 5">HYN0069</strain>
        <plasmid evidence="5">Plasmid unnamed1</plasmid>
    </source>
</reference>
<dbReference type="InterPro" id="IPR011010">
    <property type="entry name" value="DNA_brk_join_enz"/>
</dbReference>
<dbReference type="PROSITE" id="PS51898">
    <property type="entry name" value="TYR_RECOMBINASE"/>
    <property type="match status" value="1"/>
</dbReference>
<evidence type="ECO:0000259" key="3">
    <source>
        <dbReference type="PROSITE" id="PS51898"/>
    </source>
</evidence>
<dbReference type="AlphaFoldDB" id="A0A2S0US12"/>
<evidence type="ECO:0000256" key="2">
    <source>
        <dbReference type="SAM" id="MobiDB-lite"/>
    </source>
</evidence>
<feature type="domain" description="Tyr recombinase" evidence="3">
    <location>
        <begin position="1"/>
        <end position="165"/>
    </location>
</feature>
<dbReference type="KEGG" id="geh:HYN69_18545"/>
<organism evidence="4 5">
    <name type="scientific">Paragemmobacter aquarius</name>
    <dbReference type="NCBI Taxonomy" id="2169400"/>
    <lineage>
        <taxon>Bacteria</taxon>
        <taxon>Pseudomonadati</taxon>
        <taxon>Pseudomonadota</taxon>
        <taxon>Alphaproteobacteria</taxon>
        <taxon>Rhodobacterales</taxon>
        <taxon>Paracoccaceae</taxon>
        <taxon>Paragemmobacter</taxon>
    </lineage>
</organism>
<sequence length="165" mass="17753">MLDTLPRDLRGLRDRAILLIGFAGGLRRSEIVSIDLCTDDTPGIGGCIAITEDRAVITLPGKAGQGKVEIARGTNDQTCPVHALTQWLHFAKIDDGPIFVGVTRDGRRATGRRLGDKHVARLVKQTAQAAGLRPDLPEAQRIRLYSSQSLRSGRTRTAAPDPAPA</sequence>
<keyword evidence="5" id="KW-1185">Reference proteome</keyword>
<dbReference type="EMBL" id="CP028919">
    <property type="protein sequence ID" value="AWB50601.1"/>
    <property type="molecule type" value="Genomic_DNA"/>
</dbReference>
<dbReference type="InterPro" id="IPR002104">
    <property type="entry name" value="Integrase_catalytic"/>
</dbReference>
<dbReference type="InterPro" id="IPR013762">
    <property type="entry name" value="Integrase-like_cat_sf"/>
</dbReference>
<feature type="region of interest" description="Disordered" evidence="2">
    <location>
        <begin position="145"/>
        <end position="165"/>
    </location>
</feature>
<dbReference type="SUPFAM" id="SSF56349">
    <property type="entry name" value="DNA breaking-rejoining enzymes"/>
    <property type="match status" value="1"/>
</dbReference>